<dbReference type="AlphaFoldDB" id="A0A9X8ULB9"/>
<protein>
    <submittedName>
        <fullName evidence="1">Thioredoxin-like protein</fullName>
    </submittedName>
</protein>
<accession>A0A9X8ULB9</accession>
<name>A0A9X8ULB9_9FIRM</name>
<keyword evidence="2" id="KW-1185">Reference proteome</keyword>
<dbReference type="Gene3D" id="3.40.30.10">
    <property type="entry name" value="Glutaredoxin"/>
    <property type="match status" value="1"/>
</dbReference>
<evidence type="ECO:0000313" key="1">
    <source>
        <dbReference type="EMBL" id="TCL45269.1"/>
    </source>
</evidence>
<comment type="caution">
    <text evidence="1">The sequence shown here is derived from an EMBL/GenBank/DDBJ whole genome shotgun (WGS) entry which is preliminary data.</text>
</comment>
<gene>
    <name evidence="1" type="ORF">EDD78_101251</name>
</gene>
<dbReference type="RefSeq" id="WP_079700353.1">
    <property type="nucleotide sequence ID" value="NZ_JADNAH010000047.1"/>
</dbReference>
<proteinExistence type="predicted"/>
<reference evidence="1 2" key="1">
    <citation type="submission" date="2019-03" db="EMBL/GenBank/DDBJ databases">
        <title>Genomic Encyclopedia of Type Strains, Phase IV (KMG-IV): sequencing the most valuable type-strain genomes for metagenomic binning, comparative biology and taxonomic classification.</title>
        <authorList>
            <person name="Goeker M."/>
        </authorList>
    </citation>
    <scope>NUCLEOTIDE SEQUENCE [LARGE SCALE GENOMIC DNA]</scope>
    <source>
        <strain evidence="1 2">DSM 100433</strain>
    </source>
</reference>
<sequence length="90" mass="9861">MKKVNVEVCVCTQCVLNGAMHIIESIESLKKLKVQLRLNTQVNITTCTNLVEGTHPDISPVVRINGDLIENADSETVMERIIAMGLPAKS</sequence>
<dbReference type="EMBL" id="SLUK01000001">
    <property type="protein sequence ID" value="TCL45269.1"/>
    <property type="molecule type" value="Genomic_DNA"/>
</dbReference>
<dbReference type="OrthoDB" id="9807975at2"/>
<organism evidence="1 2">
    <name type="scientific">Harryflintia acetispora</name>
    <dbReference type="NCBI Taxonomy" id="1849041"/>
    <lineage>
        <taxon>Bacteria</taxon>
        <taxon>Bacillati</taxon>
        <taxon>Bacillota</taxon>
        <taxon>Clostridia</taxon>
        <taxon>Eubacteriales</taxon>
        <taxon>Oscillospiraceae</taxon>
        <taxon>Harryflintia</taxon>
    </lineage>
</organism>
<dbReference type="Proteomes" id="UP000294682">
    <property type="component" value="Unassembled WGS sequence"/>
</dbReference>
<evidence type="ECO:0000313" key="2">
    <source>
        <dbReference type="Proteomes" id="UP000294682"/>
    </source>
</evidence>